<feature type="transmembrane region" description="Helical" evidence="1">
    <location>
        <begin position="90"/>
        <end position="107"/>
    </location>
</feature>
<protein>
    <submittedName>
        <fullName evidence="2">DMT family protein</fullName>
    </submittedName>
</protein>
<dbReference type="PANTHER" id="PTHR38482">
    <property type="entry name" value="DMT FAMILY PROTEIN"/>
    <property type="match status" value="1"/>
</dbReference>
<feature type="transmembrane region" description="Helical" evidence="1">
    <location>
        <begin position="66"/>
        <end position="84"/>
    </location>
</feature>
<keyword evidence="1" id="KW-0472">Membrane</keyword>
<dbReference type="Pfam" id="PF04342">
    <property type="entry name" value="DMT_6"/>
    <property type="match status" value="1"/>
</dbReference>
<gene>
    <name evidence="2" type="ORF">OCK74_15940</name>
</gene>
<organism evidence="2 3">
    <name type="scientific">Paraflavisolibacter caeni</name>
    <dbReference type="NCBI Taxonomy" id="2982496"/>
    <lineage>
        <taxon>Bacteria</taxon>
        <taxon>Pseudomonadati</taxon>
        <taxon>Bacteroidota</taxon>
        <taxon>Chitinophagia</taxon>
        <taxon>Chitinophagales</taxon>
        <taxon>Chitinophagaceae</taxon>
        <taxon>Paraflavisolibacter</taxon>
    </lineage>
</organism>
<dbReference type="RefSeq" id="WP_279298051.1">
    <property type="nucleotide sequence ID" value="NZ_JAOTIF010000013.1"/>
</dbReference>
<name>A0A9X3B945_9BACT</name>
<dbReference type="AlphaFoldDB" id="A0A9X3B945"/>
<accession>A0A9X3B945</accession>
<dbReference type="InterPro" id="IPR007437">
    <property type="entry name" value="DUF486"/>
</dbReference>
<keyword evidence="1" id="KW-1133">Transmembrane helix</keyword>
<dbReference type="EMBL" id="JAOTIF010000013">
    <property type="protein sequence ID" value="MCU7550611.1"/>
    <property type="molecule type" value="Genomic_DNA"/>
</dbReference>
<feature type="transmembrane region" description="Helical" evidence="1">
    <location>
        <begin position="27"/>
        <end position="46"/>
    </location>
</feature>
<comment type="caution">
    <text evidence="2">The sequence shown here is derived from an EMBL/GenBank/DDBJ whole genome shotgun (WGS) entry which is preliminary data.</text>
</comment>
<evidence type="ECO:0000256" key="1">
    <source>
        <dbReference type="SAM" id="Phobius"/>
    </source>
</evidence>
<reference evidence="2" key="1">
    <citation type="submission" date="2022-09" db="EMBL/GenBank/DDBJ databases">
        <authorList>
            <person name="Yuan C."/>
            <person name="Ke Z."/>
        </authorList>
    </citation>
    <scope>NUCLEOTIDE SEQUENCE</scope>
    <source>
        <strain evidence="2">LB-8</strain>
    </source>
</reference>
<keyword evidence="1" id="KW-0812">Transmembrane</keyword>
<keyword evidence="3" id="KW-1185">Reference proteome</keyword>
<dbReference type="PANTHER" id="PTHR38482:SF1">
    <property type="entry name" value="DMT FAMILY PROTEIN"/>
    <property type="match status" value="1"/>
</dbReference>
<dbReference type="PIRSF" id="PIRSF021239">
    <property type="entry name" value="UCP021239"/>
    <property type="match status" value="1"/>
</dbReference>
<sequence>MRTIVLLLVSNVFMTFAWYYHLKHTGWPLWKAIAFSWFIAFFEYCLMVPANRYGFTGGFSAFQLKMIQEVITLVVFSVFAVWALGEPFRLNYLISFGLLLGAVYFMFKK</sequence>
<reference evidence="2" key="2">
    <citation type="submission" date="2023-04" db="EMBL/GenBank/DDBJ databases">
        <title>Paracnuella aquatica gen. nov., sp. nov., a member of the family Chitinophagaceae isolated from a hot spring.</title>
        <authorList>
            <person name="Wang C."/>
        </authorList>
    </citation>
    <scope>NUCLEOTIDE SEQUENCE</scope>
    <source>
        <strain evidence="2">LB-8</strain>
    </source>
</reference>
<evidence type="ECO:0000313" key="2">
    <source>
        <dbReference type="EMBL" id="MCU7550611.1"/>
    </source>
</evidence>
<evidence type="ECO:0000313" key="3">
    <source>
        <dbReference type="Proteomes" id="UP001155483"/>
    </source>
</evidence>
<proteinExistence type="predicted"/>
<dbReference type="Proteomes" id="UP001155483">
    <property type="component" value="Unassembled WGS sequence"/>
</dbReference>